<proteinExistence type="predicted"/>
<name>A0ACC0V7E6_9HYPO</name>
<evidence type="ECO:0000313" key="1">
    <source>
        <dbReference type="EMBL" id="KAI9902322.1"/>
    </source>
</evidence>
<protein>
    <submittedName>
        <fullName evidence="1">Uncharacterized protein</fullName>
    </submittedName>
</protein>
<sequence length="144" mass="16022">MARSPPVLCGQPMVVQTRQIMYPWLLTRLSHALPASDTFSATATLFDCNGQPATGHLDGNRNVSGRPYLDGADGALYFFFDTLTIRTPGTWRIQVSISQFNASSVAQSRGTVMTAPICVVDQPVSYEEYPTDEVKQMADWFQYY</sequence>
<keyword evidence="2" id="KW-1185">Reference proteome</keyword>
<dbReference type="Proteomes" id="UP001163324">
    <property type="component" value="Chromosome 2"/>
</dbReference>
<reference evidence="1" key="1">
    <citation type="submission" date="2022-10" db="EMBL/GenBank/DDBJ databases">
        <title>Complete Genome of Trichothecium roseum strain YXFP-22015, a Plant Pathogen Isolated from Citrus.</title>
        <authorList>
            <person name="Wang Y."/>
            <person name="Zhu L."/>
        </authorList>
    </citation>
    <scope>NUCLEOTIDE SEQUENCE</scope>
    <source>
        <strain evidence="1">YXFP-22015</strain>
    </source>
</reference>
<comment type="caution">
    <text evidence="1">The sequence shown here is derived from an EMBL/GenBank/DDBJ whole genome shotgun (WGS) entry which is preliminary data.</text>
</comment>
<dbReference type="EMBL" id="CM047941">
    <property type="protein sequence ID" value="KAI9902322.1"/>
    <property type="molecule type" value="Genomic_DNA"/>
</dbReference>
<accession>A0ACC0V7E6</accession>
<gene>
    <name evidence="1" type="ORF">N3K66_001674</name>
</gene>
<organism evidence="1 2">
    <name type="scientific">Trichothecium roseum</name>
    <dbReference type="NCBI Taxonomy" id="47278"/>
    <lineage>
        <taxon>Eukaryota</taxon>
        <taxon>Fungi</taxon>
        <taxon>Dikarya</taxon>
        <taxon>Ascomycota</taxon>
        <taxon>Pezizomycotina</taxon>
        <taxon>Sordariomycetes</taxon>
        <taxon>Hypocreomycetidae</taxon>
        <taxon>Hypocreales</taxon>
        <taxon>Hypocreales incertae sedis</taxon>
        <taxon>Trichothecium</taxon>
    </lineage>
</organism>
<evidence type="ECO:0000313" key="2">
    <source>
        <dbReference type="Proteomes" id="UP001163324"/>
    </source>
</evidence>